<evidence type="ECO:0000313" key="8">
    <source>
        <dbReference type="Proteomes" id="UP000094527"/>
    </source>
</evidence>
<dbReference type="GO" id="GO:0003677">
    <property type="term" value="F:DNA binding"/>
    <property type="evidence" value="ECO:0007669"/>
    <property type="project" value="UniProtKB-KW"/>
</dbReference>
<evidence type="ECO:0000259" key="6">
    <source>
        <dbReference type="PROSITE" id="PS51204"/>
    </source>
</evidence>
<dbReference type="STRING" id="48709.A0A1D2NA66"/>
<dbReference type="InterPro" id="IPR050520">
    <property type="entry name" value="INO80/SWR1_helicase"/>
</dbReference>
<dbReference type="GO" id="GO:0042393">
    <property type="term" value="F:histone binding"/>
    <property type="evidence" value="ECO:0007669"/>
    <property type="project" value="TreeGrafter"/>
</dbReference>
<keyword evidence="4" id="KW-0067">ATP-binding</keyword>
<protein>
    <submittedName>
        <fullName evidence="7">Helicase SRCAP</fullName>
    </submittedName>
</protein>
<evidence type="ECO:0000256" key="4">
    <source>
        <dbReference type="ARBA" id="ARBA00022840"/>
    </source>
</evidence>
<gene>
    <name evidence="7" type="ORF">Ocin01_04530</name>
</gene>
<dbReference type="InterPro" id="IPR014012">
    <property type="entry name" value="HSA_dom"/>
</dbReference>
<keyword evidence="8" id="KW-1185">Reference proteome</keyword>
<name>A0A1D2NA66_ORCCI</name>
<dbReference type="OrthoDB" id="372624at2759"/>
<accession>A0A1D2NA66</accession>
<dbReference type="GO" id="GO:0000812">
    <property type="term" value="C:Swr1 complex"/>
    <property type="evidence" value="ECO:0007669"/>
    <property type="project" value="TreeGrafter"/>
</dbReference>
<dbReference type="Pfam" id="PF07529">
    <property type="entry name" value="HSA"/>
    <property type="match status" value="1"/>
</dbReference>
<dbReference type="GO" id="GO:0005524">
    <property type="term" value="F:ATP binding"/>
    <property type="evidence" value="ECO:0007669"/>
    <property type="project" value="UniProtKB-KW"/>
</dbReference>
<organism evidence="7 8">
    <name type="scientific">Orchesella cincta</name>
    <name type="common">Springtail</name>
    <name type="synonym">Podura cincta</name>
    <dbReference type="NCBI Taxonomy" id="48709"/>
    <lineage>
        <taxon>Eukaryota</taxon>
        <taxon>Metazoa</taxon>
        <taxon>Ecdysozoa</taxon>
        <taxon>Arthropoda</taxon>
        <taxon>Hexapoda</taxon>
        <taxon>Collembola</taxon>
        <taxon>Entomobryomorpha</taxon>
        <taxon>Entomobryoidea</taxon>
        <taxon>Orchesellidae</taxon>
        <taxon>Orchesellinae</taxon>
        <taxon>Orchesella</taxon>
    </lineage>
</organism>
<dbReference type="EMBL" id="LJIJ01000123">
    <property type="protein sequence ID" value="ODN02154.1"/>
    <property type="molecule type" value="Genomic_DNA"/>
</dbReference>
<evidence type="ECO:0000256" key="3">
    <source>
        <dbReference type="ARBA" id="ARBA00022806"/>
    </source>
</evidence>
<comment type="subcellular location">
    <subcellularLocation>
        <location evidence="1">Nucleus</location>
    </subcellularLocation>
</comment>
<feature type="region of interest" description="Disordered" evidence="5">
    <location>
        <begin position="187"/>
        <end position="209"/>
    </location>
</feature>
<feature type="domain" description="HSA" evidence="6">
    <location>
        <begin position="52"/>
        <end position="124"/>
    </location>
</feature>
<dbReference type="Proteomes" id="UP000094527">
    <property type="component" value="Unassembled WGS sequence"/>
</dbReference>
<keyword evidence="2" id="KW-0547">Nucleotide-binding</keyword>
<dbReference type="PROSITE" id="PS51204">
    <property type="entry name" value="HSA"/>
    <property type="match status" value="1"/>
</dbReference>
<proteinExistence type="predicted"/>
<evidence type="ECO:0000256" key="1">
    <source>
        <dbReference type="ARBA" id="ARBA00004123"/>
    </source>
</evidence>
<dbReference type="SMART" id="SM00573">
    <property type="entry name" value="HSA"/>
    <property type="match status" value="1"/>
</dbReference>
<keyword evidence="3 7" id="KW-0347">Helicase</keyword>
<evidence type="ECO:0000256" key="2">
    <source>
        <dbReference type="ARBA" id="ARBA00022741"/>
    </source>
</evidence>
<dbReference type="PANTHER" id="PTHR45685:SF1">
    <property type="entry name" value="HELICASE SRCAP"/>
    <property type="match status" value="1"/>
</dbReference>
<sequence length="209" mass="24201">MPGPKRLSKAMGKLQEFPKPSKKYAERIKAEASVLHRVAELRRTGVWGEKRLPKVGEPSKAKSHWDYLLEEMCWMAGNFANERKWKKTLAKKCARMIEKYYHEKELKRQKAEREEEARKRITASNIAKVVRQFWSNVQTVVRFKEQTILESMRKRALDQKLSHLVNETEKYSEIVAQTFTAIAQKTEGVEGKETSDEHVSNQCGGALPP</sequence>
<dbReference type="PANTHER" id="PTHR45685">
    <property type="entry name" value="HELICASE SRCAP-RELATED"/>
    <property type="match status" value="1"/>
</dbReference>
<keyword evidence="3 7" id="KW-0378">Hydrolase</keyword>
<evidence type="ECO:0000256" key="5">
    <source>
        <dbReference type="SAM" id="MobiDB-lite"/>
    </source>
</evidence>
<dbReference type="GO" id="GO:0016887">
    <property type="term" value="F:ATP hydrolysis activity"/>
    <property type="evidence" value="ECO:0007669"/>
    <property type="project" value="TreeGrafter"/>
</dbReference>
<dbReference type="GO" id="GO:0004386">
    <property type="term" value="F:helicase activity"/>
    <property type="evidence" value="ECO:0007669"/>
    <property type="project" value="UniProtKB-KW"/>
</dbReference>
<reference evidence="7 8" key="1">
    <citation type="journal article" date="2016" name="Genome Biol. Evol.">
        <title>Gene Family Evolution Reflects Adaptation to Soil Environmental Stressors in the Genome of the Collembolan Orchesella cincta.</title>
        <authorList>
            <person name="Faddeeva-Vakhrusheva A."/>
            <person name="Derks M.F."/>
            <person name="Anvar S.Y."/>
            <person name="Agamennone V."/>
            <person name="Suring W."/>
            <person name="Smit S."/>
            <person name="van Straalen N.M."/>
            <person name="Roelofs D."/>
        </authorList>
    </citation>
    <scope>NUCLEOTIDE SEQUENCE [LARGE SCALE GENOMIC DNA]</scope>
    <source>
        <tissue evidence="7">Mixed pool</tissue>
    </source>
</reference>
<dbReference type="GO" id="GO:0006338">
    <property type="term" value="P:chromatin remodeling"/>
    <property type="evidence" value="ECO:0007669"/>
    <property type="project" value="TreeGrafter"/>
</dbReference>
<feature type="compositionally biased region" description="Basic and acidic residues" evidence="5">
    <location>
        <begin position="187"/>
        <end position="199"/>
    </location>
</feature>
<evidence type="ECO:0000313" key="7">
    <source>
        <dbReference type="EMBL" id="ODN02154.1"/>
    </source>
</evidence>
<comment type="caution">
    <text evidence="7">The sequence shown here is derived from an EMBL/GenBank/DDBJ whole genome shotgun (WGS) entry which is preliminary data.</text>
</comment>
<dbReference type="AlphaFoldDB" id="A0A1D2NA66"/>